<dbReference type="GO" id="GO:0008270">
    <property type="term" value="F:zinc ion binding"/>
    <property type="evidence" value="ECO:0007669"/>
    <property type="project" value="InterPro"/>
</dbReference>
<evidence type="ECO:0000313" key="5">
    <source>
        <dbReference type="EMBL" id="TNY23497.1"/>
    </source>
</evidence>
<evidence type="ECO:0000256" key="2">
    <source>
        <dbReference type="ARBA" id="ARBA00023242"/>
    </source>
</evidence>
<name>A0A5C5G316_9BASI</name>
<feature type="region of interest" description="Disordered" evidence="3">
    <location>
        <begin position="228"/>
        <end position="272"/>
    </location>
</feature>
<reference evidence="5 6" key="1">
    <citation type="submission" date="2019-03" db="EMBL/GenBank/DDBJ databases">
        <title>Rhodosporidium diobovatum UCD-FST 08-225 genome sequencing, assembly, and annotation.</title>
        <authorList>
            <person name="Fakankun I.U."/>
            <person name="Fristensky B."/>
            <person name="Levin D.B."/>
        </authorList>
    </citation>
    <scope>NUCLEOTIDE SEQUENCE [LARGE SCALE GENOMIC DNA]</scope>
    <source>
        <strain evidence="5 6">UCD-FST 08-225</strain>
    </source>
</reference>
<evidence type="ECO:0000259" key="4">
    <source>
        <dbReference type="Pfam" id="PF00172"/>
    </source>
</evidence>
<feature type="region of interest" description="Disordered" evidence="3">
    <location>
        <begin position="1"/>
        <end position="97"/>
    </location>
</feature>
<evidence type="ECO:0000313" key="6">
    <source>
        <dbReference type="Proteomes" id="UP000311382"/>
    </source>
</evidence>
<keyword evidence="2" id="KW-0539">Nucleus</keyword>
<feature type="compositionally biased region" description="Acidic residues" evidence="3">
    <location>
        <begin position="206"/>
        <end position="215"/>
    </location>
</feature>
<comment type="caution">
    <text evidence="5">The sequence shown here is derived from an EMBL/GenBank/DDBJ whole genome shotgun (WGS) entry which is preliminary data.</text>
</comment>
<evidence type="ECO:0000256" key="3">
    <source>
        <dbReference type="SAM" id="MobiDB-lite"/>
    </source>
</evidence>
<dbReference type="CDD" id="cd12148">
    <property type="entry name" value="fungal_TF_MHR"/>
    <property type="match status" value="1"/>
</dbReference>
<dbReference type="GO" id="GO:0000981">
    <property type="term" value="F:DNA-binding transcription factor activity, RNA polymerase II-specific"/>
    <property type="evidence" value="ECO:0007669"/>
    <property type="project" value="InterPro"/>
</dbReference>
<gene>
    <name evidence="5" type="ORF">DMC30DRAFT_424422</name>
</gene>
<sequence length="1068" mass="112344">MDTTPARVPDAGIPATLDFPSAKPATLAASSSQAPSHSPAAAPSPASSSTAPTKRKITALDGDLRGKARFLHDRDDDSDDDAQLGTDGKPKKKRNRVALSRKIKCDRVMPVCGNCTKRGRPAECAWDVFQPSNDAFLPPTIARTSELESLAQRLSHVERYLQTLPPNFALFRPVAPGSAGQGRPGGGQGGQTNRKGASASGRAEREGEEGYSDTEDAAVSLENGVFSSRVGLDPANPSTKPALLPPRPPLPHASSSAGGPSSNGRPGSAIRFGAPPLELTKALTCIVSPTSSAAPSASLKAHLLVDFDATSEEVKAARTAEIERIVRTLPGREATAFLVDRYFGSVNWLFHHLHAPSFRAELDAFHTLCDASRATDVDLTWLALLLMVLCLALDSMHFSRSPLALSSPGAATGSAASAAGAPAGSKKVGEGTPLEQYSEEQLRALPERWHAASVRALKLAEWEKLPRIRSIQTIVLYTQYLQLSSAAPRGGQPSQLVWLAGGIRLAQVLNLHLLGSNPETMPPEDPAFPPGKNSLKREMAKRLWAVLVYQDWLAANSKNRCYLISPAHCDTDDPLNVNDTDLSPSTTSLAPAPSSVLTDSSADRVRIAMARQVRAVFDRVILARDWGYDTVLDLDSGFRTILDELPERWTLAADEQEDPMLRFQRHFVLEGLHNRIFRLHRPLLSKAHKNPKYKFSAEACLKSARAVVVSTHNIREAVADVPYTYSHVFGAALVLFNDLFQAIDHDGSAIEIDSKVDTLQLALEIFTSKPSSPALAHTVQQAHKILSGLFREEERRRQARAAKALLRAAAGPAAQGDEEEEDDQGTFADVLHRIARSLDADSAPHRGTPPPTRNLPSSKKAGTAGGAAAPIPVSFLPGASGSTALFAGAGALDVPVLDAPDALTASSGAATALGLGGTGAYPAQSPSASLSGLATSLAPAASPLPPVPSSLTPDASWPYATAFDATDGVLDFGLGAFGFTGGDPFGLGLGRDDADLTELLPAEDGLSGGGGTGGFDAFGAAEGSGASWDLGGSTTAQQGQPSVGMTDAEAAAAYWNNGGAGERRGSGW</sequence>
<feature type="compositionally biased region" description="Low complexity" evidence="3">
    <location>
        <begin position="252"/>
        <end position="269"/>
    </location>
</feature>
<evidence type="ECO:0000256" key="1">
    <source>
        <dbReference type="ARBA" id="ARBA00004123"/>
    </source>
</evidence>
<dbReference type="InterPro" id="IPR050613">
    <property type="entry name" value="Sec_Metabolite_Reg"/>
</dbReference>
<dbReference type="PANTHER" id="PTHR31001">
    <property type="entry name" value="UNCHARACTERIZED TRANSCRIPTIONAL REGULATORY PROTEIN"/>
    <property type="match status" value="1"/>
</dbReference>
<protein>
    <recommendedName>
        <fullName evidence="4">Zn(2)-C6 fungal-type domain-containing protein</fullName>
    </recommendedName>
</protein>
<dbReference type="EMBL" id="SOZI01000011">
    <property type="protein sequence ID" value="TNY23497.1"/>
    <property type="molecule type" value="Genomic_DNA"/>
</dbReference>
<dbReference type="GO" id="GO:0005634">
    <property type="term" value="C:nucleus"/>
    <property type="evidence" value="ECO:0007669"/>
    <property type="project" value="UniProtKB-SubCell"/>
</dbReference>
<comment type="subcellular location">
    <subcellularLocation>
        <location evidence="1">Nucleus</location>
    </subcellularLocation>
</comment>
<feature type="compositionally biased region" description="Low complexity" evidence="3">
    <location>
        <begin position="28"/>
        <end position="52"/>
    </location>
</feature>
<organism evidence="5 6">
    <name type="scientific">Rhodotorula diobovata</name>
    <dbReference type="NCBI Taxonomy" id="5288"/>
    <lineage>
        <taxon>Eukaryota</taxon>
        <taxon>Fungi</taxon>
        <taxon>Dikarya</taxon>
        <taxon>Basidiomycota</taxon>
        <taxon>Pucciniomycotina</taxon>
        <taxon>Microbotryomycetes</taxon>
        <taxon>Sporidiobolales</taxon>
        <taxon>Sporidiobolaceae</taxon>
        <taxon>Rhodotorula</taxon>
    </lineage>
</organism>
<feature type="region of interest" description="Disordered" evidence="3">
    <location>
        <begin position="172"/>
        <end position="215"/>
    </location>
</feature>
<dbReference type="Pfam" id="PF00172">
    <property type="entry name" value="Zn_clus"/>
    <property type="match status" value="1"/>
</dbReference>
<keyword evidence="6" id="KW-1185">Reference proteome</keyword>
<dbReference type="PANTHER" id="PTHR31001:SF89">
    <property type="entry name" value="ZN(2)-C6 FUNGAL-TYPE DOMAIN-CONTAINING PROTEIN"/>
    <property type="match status" value="1"/>
</dbReference>
<proteinExistence type="predicted"/>
<dbReference type="InterPro" id="IPR036864">
    <property type="entry name" value="Zn2-C6_fun-type_DNA-bd_sf"/>
</dbReference>
<feature type="compositionally biased region" description="Gly residues" evidence="3">
    <location>
        <begin position="179"/>
        <end position="190"/>
    </location>
</feature>
<dbReference type="OrthoDB" id="3364175at2759"/>
<dbReference type="Proteomes" id="UP000311382">
    <property type="component" value="Unassembled WGS sequence"/>
</dbReference>
<feature type="region of interest" description="Disordered" evidence="3">
    <location>
        <begin position="838"/>
        <end position="866"/>
    </location>
</feature>
<accession>A0A5C5G316</accession>
<dbReference type="InterPro" id="IPR001138">
    <property type="entry name" value="Zn2Cys6_DnaBD"/>
</dbReference>
<feature type="domain" description="Zn(2)-C6 fungal-type" evidence="4">
    <location>
        <begin position="101"/>
        <end position="126"/>
    </location>
</feature>
<feature type="compositionally biased region" description="Basic and acidic residues" evidence="3">
    <location>
        <begin position="62"/>
        <end position="75"/>
    </location>
</feature>
<dbReference type="CDD" id="cd00067">
    <property type="entry name" value="GAL4"/>
    <property type="match status" value="1"/>
</dbReference>
<dbReference type="AlphaFoldDB" id="A0A5C5G316"/>
<dbReference type="Gene3D" id="4.10.240.10">
    <property type="entry name" value="Zn(2)-C6 fungal-type DNA-binding domain"/>
    <property type="match status" value="1"/>
</dbReference>